<name>A0A4C1W5Q9_EUMVA</name>
<proteinExistence type="predicted"/>
<dbReference type="Proteomes" id="UP000299102">
    <property type="component" value="Unassembled WGS sequence"/>
</dbReference>
<sequence length="217" mass="24240">MSNVHVVPTPALVDDPPIEVVLGGYDFDKEVTRTSNSAEKWSRHLKVRSGSISRHDDVVSIKKVCCKYLPDGAWESGCQLAVSSKLPMRPSVSVLGSVRNTIAQISTCFDRCALDNTNKPAAYRLKTVAPDHRATTIASYFVKKAIRYARLWLRPYRSFTGLRHQSAIAQPNLTCKSEINRIRMKRHASRPGAFASRAAHAPRMFTVLLKLITYNSL</sequence>
<organism evidence="1 2">
    <name type="scientific">Eumeta variegata</name>
    <name type="common">Bagworm moth</name>
    <name type="synonym">Eumeta japonica</name>
    <dbReference type="NCBI Taxonomy" id="151549"/>
    <lineage>
        <taxon>Eukaryota</taxon>
        <taxon>Metazoa</taxon>
        <taxon>Ecdysozoa</taxon>
        <taxon>Arthropoda</taxon>
        <taxon>Hexapoda</taxon>
        <taxon>Insecta</taxon>
        <taxon>Pterygota</taxon>
        <taxon>Neoptera</taxon>
        <taxon>Endopterygota</taxon>
        <taxon>Lepidoptera</taxon>
        <taxon>Glossata</taxon>
        <taxon>Ditrysia</taxon>
        <taxon>Tineoidea</taxon>
        <taxon>Psychidae</taxon>
        <taxon>Oiketicinae</taxon>
        <taxon>Eumeta</taxon>
    </lineage>
</organism>
<comment type="caution">
    <text evidence="1">The sequence shown here is derived from an EMBL/GenBank/DDBJ whole genome shotgun (WGS) entry which is preliminary data.</text>
</comment>
<keyword evidence="2" id="KW-1185">Reference proteome</keyword>
<gene>
    <name evidence="1" type="ORF">EVAR_30379_1</name>
</gene>
<dbReference type="AlphaFoldDB" id="A0A4C1W5Q9"/>
<protein>
    <submittedName>
        <fullName evidence="1">Uncharacterized protein</fullName>
    </submittedName>
</protein>
<dbReference type="EMBL" id="BGZK01000480">
    <property type="protein sequence ID" value="GBP46250.1"/>
    <property type="molecule type" value="Genomic_DNA"/>
</dbReference>
<reference evidence="1 2" key="1">
    <citation type="journal article" date="2019" name="Commun. Biol.">
        <title>The bagworm genome reveals a unique fibroin gene that provides high tensile strength.</title>
        <authorList>
            <person name="Kono N."/>
            <person name="Nakamura H."/>
            <person name="Ohtoshi R."/>
            <person name="Tomita M."/>
            <person name="Numata K."/>
            <person name="Arakawa K."/>
        </authorList>
    </citation>
    <scope>NUCLEOTIDE SEQUENCE [LARGE SCALE GENOMIC DNA]</scope>
</reference>
<evidence type="ECO:0000313" key="1">
    <source>
        <dbReference type="EMBL" id="GBP46250.1"/>
    </source>
</evidence>
<accession>A0A4C1W5Q9</accession>
<evidence type="ECO:0000313" key="2">
    <source>
        <dbReference type="Proteomes" id="UP000299102"/>
    </source>
</evidence>